<dbReference type="FunFam" id="4.10.70.10:FF:000003">
    <property type="entry name" value="Disintegrin and metalloproteinase domain-containing protein 17"/>
    <property type="match status" value="1"/>
</dbReference>
<dbReference type="Gene3D" id="4.10.70.10">
    <property type="entry name" value="Disintegrin domain"/>
    <property type="match status" value="1"/>
</dbReference>
<dbReference type="Proteomes" id="UP001328107">
    <property type="component" value="Unassembled WGS sequence"/>
</dbReference>
<protein>
    <recommendedName>
        <fullName evidence="3">Disintegrin domain-containing protein</fullName>
    </recommendedName>
</protein>
<evidence type="ECO:0000256" key="2">
    <source>
        <dbReference type="PROSITE-ProRule" id="PRU00068"/>
    </source>
</evidence>
<comment type="caution">
    <text evidence="4">The sequence shown here is derived from an EMBL/GenBank/DDBJ whole genome shotgun (WGS) entry which is preliminary data.</text>
</comment>
<proteinExistence type="predicted"/>
<dbReference type="InterPro" id="IPR006586">
    <property type="entry name" value="ADAM_Cys-rich"/>
</dbReference>
<organism evidence="4 5">
    <name type="scientific">Pristionchus mayeri</name>
    <dbReference type="NCBI Taxonomy" id="1317129"/>
    <lineage>
        <taxon>Eukaryota</taxon>
        <taxon>Metazoa</taxon>
        <taxon>Ecdysozoa</taxon>
        <taxon>Nematoda</taxon>
        <taxon>Chromadorea</taxon>
        <taxon>Rhabditida</taxon>
        <taxon>Rhabditina</taxon>
        <taxon>Diplogasteromorpha</taxon>
        <taxon>Diplogasteroidea</taxon>
        <taxon>Neodiplogasteridae</taxon>
        <taxon>Pristionchus</taxon>
    </lineage>
</organism>
<sequence length="134" mass="14279">SDTSKCGNCIVDEGEDCDCGPFGCITHTCCDNKTCKFRSGAKCASGSCCDLKSCSPAASNRICRMENSSCDLPEYCDGVNIDCPIDLHLADGAKCPNDKDSICHGGRCGSRKLQCAEIWGEKAIPADKKCYESN</sequence>
<keyword evidence="5" id="KW-1185">Reference proteome</keyword>
<dbReference type="SMART" id="SM00050">
    <property type="entry name" value="DISIN"/>
    <property type="match status" value="1"/>
</dbReference>
<dbReference type="PROSITE" id="PS50214">
    <property type="entry name" value="DISINTEGRIN_2"/>
    <property type="match status" value="1"/>
</dbReference>
<reference evidence="5" key="1">
    <citation type="submission" date="2022-10" db="EMBL/GenBank/DDBJ databases">
        <title>Genome assembly of Pristionchus species.</title>
        <authorList>
            <person name="Yoshida K."/>
            <person name="Sommer R.J."/>
        </authorList>
    </citation>
    <scope>NUCLEOTIDE SEQUENCE [LARGE SCALE GENOMIC DNA]</scope>
    <source>
        <strain evidence="5">RS5460</strain>
    </source>
</reference>
<dbReference type="GO" id="GO:0006509">
    <property type="term" value="P:membrane protein ectodomain proteolysis"/>
    <property type="evidence" value="ECO:0007669"/>
    <property type="project" value="TreeGrafter"/>
</dbReference>
<gene>
    <name evidence="4" type="ORF">PMAYCL1PPCAC_05743</name>
</gene>
<dbReference type="SUPFAM" id="SSF57552">
    <property type="entry name" value="Blood coagulation inhibitor (disintegrin)"/>
    <property type="match status" value="1"/>
</dbReference>
<dbReference type="PANTHER" id="PTHR11905:SF159">
    <property type="entry name" value="ADAM METALLOPROTEASE"/>
    <property type="match status" value="1"/>
</dbReference>
<feature type="domain" description="Disintegrin" evidence="3">
    <location>
        <begin position="3"/>
        <end position="91"/>
    </location>
</feature>
<dbReference type="PANTHER" id="PTHR11905">
    <property type="entry name" value="ADAM A DISINTEGRIN AND METALLOPROTEASE DOMAIN"/>
    <property type="match status" value="1"/>
</dbReference>
<dbReference type="EMBL" id="BTRK01000002">
    <property type="protein sequence ID" value="GMR35548.1"/>
    <property type="molecule type" value="Genomic_DNA"/>
</dbReference>
<dbReference type="Pfam" id="PF08516">
    <property type="entry name" value="ADAM_CR"/>
    <property type="match status" value="1"/>
</dbReference>
<accession>A0AAN4ZBL2</accession>
<name>A0AAN4ZBL2_9BILA</name>
<dbReference type="AlphaFoldDB" id="A0AAN4ZBL2"/>
<dbReference type="Pfam" id="PF00200">
    <property type="entry name" value="Disintegrin"/>
    <property type="match status" value="1"/>
</dbReference>
<dbReference type="InterPro" id="IPR036436">
    <property type="entry name" value="Disintegrin_dom_sf"/>
</dbReference>
<feature type="non-terminal residue" evidence="4">
    <location>
        <position position="134"/>
    </location>
</feature>
<dbReference type="InterPro" id="IPR001762">
    <property type="entry name" value="Disintegrin_dom"/>
</dbReference>
<evidence type="ECO:0000313" key="4">
    <source>
        <dbReference type="EMBL" id="GMR35548.1"/>
    </source>
</evidence>
<evidence type="ECO:0000313" key="5">
    <source>
        <dbReference type="Proteomes" id="UP001328107"/>
    </source>
</evidence>
<evidence type="ECO:0000256" key="1">
    <source>
        <dbReference type="ARBA" id="ARBA00023157"/>
    </source>
</evidence>
<feature type="disulfide bond" evidence="2">
    <location>
        <begin position="63"/>
        <end position="83"/>
    </location>
</feature>
<feature type="non-terminal residue" evidence="4">
    <location>
        <position position="1"/>
    </location>
</feature>
<keyword evidence="1 2" id="KW-1015">Disulfide bond</keyword>
<evidence type="ECO:0000259" key="3">
    <source>
        <dbReference type="PROSITE" id="PS50214"/>
    </source>
</evidence>